<comment type="caution">
    <text evidence="1">The sequence shown here is derived from an EMBL/GenBank/DDBJ whole genome shotgun (WGS) entry which is preliminary data.</text>
</comment>
<keyword evidence="2" id="KW-1185">Reference proteome</keyword>
<name>A0ACB9M4Z9_9MYRT</name>
<dbReference type="EMBL" id="CM042889">
    <property type="protein sequence ID" value="KAI4318369.1"/>
    <property type="molecule type" value="Genomic_DNA"/>
</dbReference>
<reference evidence="2" key="1">
    <citation type="journal article" date="2023" name="Front. Plant Sci.">
        <title>Chromosomal-level genome assembly of Melastoma candidum provides insights into trichome evolution.</title>
        <authorList>
            <person name="Zhong Y."/>
            <person name="Wu W."/>
            <person name="Sun C."/>
            <person name="Zou P."/>
            <person name="Liu Y."/>
            <person name="Dai S."/>
            <person name="Zhou R."/>
        </authorList>
    </citation>
    <scope>NUCLEOTIDE SEQUENCE [LARGE SCALE GENOMIC DNA]</scope>
</reference>
<sequence length="90" mass="10353">MKHFWRTLLVCLCNYSKWQRLEEMEVKTIPIEEGEKQFDIVDKGDVVMLPAFGAAVEEMLALSERSVQIVDTTCPWVSKAGSYGKKKQEK</sequence>
<proteinExistence type="predicted"/>
<accession>A0ACB9M4Z9</accession>
<protein>
    <submittedName>
        <fullName evidence="1">Uncharacterized protein</fullName>
    </submittedName>
</protein>
<dbReference type="Proteomes" id="UP001057402">
    <property type="component" value="Chromosome 10"/>
</dbReference>
<evidence type="ECO:0000313" key="2">
    <source>
        <dbReference type="Proteomes" id="UP001057402"/>
    </source>
</evidence>
<gene>
    <name evidence="1" type="ORF">MLD38_032084</name>
</gene>
<organism evidence="1 2">
    <name type="scientific">Melastoma candidum</name>
    <dbReference type="NCBI Taxonomy" id="119954"/>
    <lineage>
        <taxon>Eukaryota</taxon>
        <taxon>Viridiplantae</taxon>
        <taxon>Streptophyta</taxon>
        <taxon>Embryophyta</taxon>
        <taxon>Tracheophyta</taxon>
        <taxon>Spermatophyta</taxon>
        <taxon>Magnoliopsida</taxon>
        <taxon>eudicotyledons</taxon>
        <taxon>Gunneridae</taxon>
        <taxon>Pentapetalae</taxon>
        <taxon>rosids</taxon>
        <taxon>malvids</taxon>
        <taxon>Myrtales</taxon>
        <taxon>Melastomataceae</taxon>
        <taxon>Melastomatoideae</taxon>
        <taxon>Melastomateae</taxon>
        <taxon>Melastoma</taxon>
    </lineage>
</organism>
<evidence type="ECO:0000313" key="1">
    <source>
        <dbReference type="EMBL" id="KAI4318369.1"/>
    </source>
</evidence>